<proteinExistence type="predicted"/>
<dbReference type="Proteomes" id="UP001157006">
    <property type="component" value="Chromosome 3"/>
</dbReference>
<protein>
    <recommendedName>
        <fullName evidence="4">Myb-like domain-containing protein</fullName>
    </recommendedName>
</protein>
<gene>
    <name evidence="2" type="ORF">VFH_III022280</name>
</gene>
<evidence type="ECO:0000256" key="1">
    <source>
        <dbReference type="SAM" id="MobiDB-lite"/>
    </source>
</evidence>
<evidence type="ECO:0000313" key="2">
    <source>
        <dbReference type="EMBL" id="CAI8602057.1"/>
    </source>
</evidence>
<dbReference type="PANTHER" id="PTHR45023">
    <property type="match status" value="1"/>
</dbReference>
<dbReference type="PANTHER" id="PTHR45023:SF13">
    <property type="entry name" value="PUTATIVE-RELATED"/>
    <property type="match status" value="1"/>
</dbReference>
<evidence type="ECO:0000313" key="3">
    <source>
        <dbReference type="Proteomes" id="UP001157006"/>
    </source>
</evidence>
<evidence type="ECO:0008006" key="4">
    <source>
        <dbReference type="Google" id="ProtNLM"/>
    </source>
</evidence>
<organism evidence="2 3">
    <name type="scientific">Vicia faba</name>
    <name type="common">Broad bean</name>
    <name type="synonym">Faba vulgaris</name>
    <dbReference type="NCBI Taxonomy" id="3906"/>
    <lineage>
        <taxon>Eukaryota</taxon>
        <taxon>Viridiplantae</taxon>
        <taxon>Streptophyta</taxon>
        <taxon>Embryophyta</taxon>
        <taxon>Tracheophyta</taxon>
        <taxon>Spermatophyta</taxon>
        <taxon>Magnoliopsida</taxon>
        <taxon>eudicotyledons</taxon>
        <taxon>Gunneridae</taxon>
        <taxon>Pentapetalae</taxon>
        <taxon>rosids</taxon>
        <taxon>fabids</taxon>
        <taxon>Fabales</taxon>
        <taxon>Fabaceae</taxon>
        <taxon>Papilionoideae</taxon>
        <taxon>50 kb inversion clade</taxon>
        <taxon>NPAAA clade</taxon>
        <taxon>Hologalegina</taxon>
        <taxon>IRL clade</taxon>
        <taxon>Fabeae</taxon>
        <taxon>Vicia</taxon>
    </lineage>
</organism>
<keyword evidence="3" id="KW-1185">Reference proteome</keyword>
<name>A0AAV1A199_VICFA</name>
<sequence length="296" mass="34186">MNPNNNPLNTQNSTNYLFNYPNPNYIFQNQSSNQQGPQNISNFIMSSSNPNYRPYYRSMMSYSSQAPHYYSSTPMGNENVPNVGLDEFLDFSTQTALGGISGGHGVTPNAEDSTHVRRKSPKWTTDQNLILISGWIKYETDNVVGRNQKSDSYWGKIAYYCNEHCSFDPPRDGAACRNHYNYINKILNKWTGAYDNAKCMQKNGWLENDVLAKAHELYSSALKSVNEEWNEFKQFKEKKLERLDKIAMRQEEVNQLLKESTEAKKMKMFMKLSSKEHLDDRSKELLEKLGRDLFGN</sequence>
<reference evidence="2 3" key="1">
    <citation type="submission" date="2023-01" db="EMBL/GenBank/DDBJ databases">
        <authorList>
            <person name="Kreplak J."/>
        </authorList>
    </citation>
    <scope>NUCLEOTIDE SEQUENCE [LARGE SCALE GENOMIC DNA]</scope>
</reference>
<dbReference type="EMBL" id="OX451738">
    <property type="protein sequence ID" value="CAI8602057.1"/>
    <property type="molecule type" value="Genomic_DNA"/>
</dbReference>
<feature type="region of interest" description="Disordered" evidence="1">
    <location>
        <begin position="100"/>
        <end position="119"/>
    </location>
</feature>
<accession>A0AAV1A199</accession>
<dbReference type="AlphaFoldDB" id="A0AAV1A199"/>